<evidence type="ECO:0000259" key="1">
    <source>
        <dbReference type="SMART" id="SM00901"/>
    </source>
</evidence>
<gene>
    <name evidence="2" type="ORF">SAMN05192589_103165</name>
</gene>
<sequence length="283" mass="31993">MNLTEITRAEITSPSDLMTWAEHLERLNFEQGPMLFRGQAETYANLQPTLARATQGGAHDAAALLERRLIRNFRTHYRDLKTLPADMPSADDVVARSDVDVLSLMQHYEVPSRLLDWSESVWVAAYFACASSASKDAELWFVDSSLLDLTPDELTTSAVRERIAASIGGRPTEYHPRWGMPLLAVVEPTSNARLVAQRGQLTASDNATVDHSQLLWRLAILRHGNERTCQSFGRHIIRASRKRDILRFLSEEKGVSAKSLFPDIVGLGRFLRWEFEALRTELY</sequence>
<dbReference type="EMBL" id="FMZC01000003">
    <property type="protein sequence ID" value="SDC76121.1"/>
    <property type="molecule type" value="Genomic_DNA"/>
</dbReference>
<dbReference type="AlphaFoldDB" id="A0A1G6P823"/>
<protein>
    <submittedName>
        <fullName evidence="2">FRG domain-containing protein</fullName>
    </submittedName>
</protein>
<evidence type="ECO:0000313" key="3">
    <source>
        <dbReference type="Proteomes" id="UP000198781"/>
    </source>
</evidence>
<name>A0A1G6P823_9BURK</name>
<dbReference type="Pfam" id="PF08867">
    <property type="entry name" value="FRG"/>
    <property type="match status" value="1"/>
</dbReference>
<accession>A0A1G6P823</accession>
<dbReference type="OrthoDB" id="9816036at2"/>
<proteinExistence type="predicted"/>
<evidence type="ECO:0000313" key="2">
    <source>
        <dbReference type="EMBL" id="SDC76121.1"/>
    </source>
</evidence>
<dbReference type="SMART" id="SM00901">
    <property type="entry name" value="FRG"/>
    <property type="match status" value="1"/>
</dbReference>
<dbReference type="Proteomes" id="UP000198781">
    <property type="component" value="Unassembled WGS sequence"/>
</dbReference>
<dbReference type="RefSeq" id="WP_092741374.1">
    <property type="nucleotide sequence ID" value="NZ_FMZC01000003.1"/>
</dbReference>
<dbReference type="InterPro" id="IPR014966">
    <property type="entry name" value="FRG-dom"/>
</dbReference>
<keyword evidence="3" id="KW-1185">Reference proteome</keyword>
<reference evidence="2 3" key="1">
    <citation type="submission" date="2016-10" db="EMBL/GenBank/DDBJ databases">
        <authorList>
            <person name="de Groot N.N."/>
        </authorList>
    </citation>
    <scope>NUCLEOTIDE SEQUENCE [LARGE SCALE GENOMIC DNA]</scope>
    <source>
        <strain evidence="2 3">DSM 16619</strain>
    </source>
</reference>
<organism evidence="2 3">
    <name type="scientific">Paracidovorax valerianellae</name>
    <dbReference type="NCBI Taxonomy" id="187868"/>
    <lineage>
        <taxon>Bacteria</taxon>
        <taxon>Pseudomonadati</taxon>
        <taxon>Pseudomonadota</taxon>
        <taxon>Betaproteobacteria</taxon>
        <taxon>Burkholderiales</taxon>
        <taxon>Comamonadaceae</taxon>
        <taxon>Paracidovorax</taxon>
    </lineage>
</organism>
<feature type="domain" description="FRG" evidence="1">
    <location>
        <begin position="30"/>
        <end position="140"/>
    </location>
</feature>